<evidence type="ECO:0000256" key="6">
    <source>
        <dbReference type="RuleBase" id="RU004057"/>
    </source>
</evidence>
<dbReference type="GO" id="GO:0005886">
    <property type="term" value="C:plasma membrane"/>
    <property type="evidence" value="ECO:0007669"/>
    <property type="project" value="UniProtKB-SubCell"/>
</dbReference>
<dbReference type="PANTHER" id="PTHR30625">
    <property type="entry name" value="PROTEIN TOLQ"/>
    <property type="match status" value="1"/>
</dbReference>
<keyword evidence="6" id="KW-0813">Transport</keyword>
<comment type="similarity">
    <text evidence="6">Belongs to the exbB/tolQ family.</text>
</comment>
<proteinExistence type="inferred from homology"/>
<evidence type="ECO:0000256" key="5">
    <source>
        <dbReference type="ARBA" id="ARBA00023136"/>
    </source>
</evidence>
<gene>
    <name evidence="9" type="ORF">H9888_04545</name>
</gene>
<feature type="transmembrane region" description="Helical" evidence="7">
    <location>
        <begin position="20"/>
        <end position="44"/>
    </location>
</feature>
<feature type="transmembrane region" description="Helical" evidence="7">
    <location>
        <begin position="127"/>
        <end position="151"/>
    </location>
</feature>
<protein>
    <submittedName>
        <fullName evidence="9">MotA/TolQ/ExbB proton channel family protein</fullName>
    </submittedName>
</protein>
<dbReference type="PANTHER" id="PTHR30625:SF17">
    <property type="entry name" value="TOLQ-RELATED"/>
    <property type="match status" value="1"/>
</dbReference>
<name>A0A9D1TXW9_9BACT</name>
<evidence type="ECO:0000313" key="9">
    <source>
        <dbReference type="EMBL" id="HIW10756.1"/>
    </source>
</evidence>
<reference evidence="9" key="1">
    <citation type="journal article" date="2021" name="PeerJ">
        <title>Extensive microbial diversity within the chicken gut microbiome revealed by metagenomics and culture.</title>
        <authorList>
            <person name="Gilroy R."/>
            <person name="Ravi A."/>
            <person name="Getino M."/>
            <person name="Pursley I."/>
            <person name="Horton D.L."/>
            <person name="Alikhan N.F."/>
            <person name="Baker D."/>
            <person name="Gharbi K."/>
            <person name="Hall N."/>
            <person name="Watson M."/>
            <person name="Adriaenssens E.M."/>
            <person name="Foster-Nyarko E."/>
            <person name="Jarju S."/>
            <person name="Secka A."/>
            <person name="Antonio M."/>
            <person name="Oren A."/>
            <person name="Chaudhuri R.R."/>
            <person name="La Ragione R."/>
            <person name="Hildebrand F."/>
            <person name="Pallen M.J."/>
        </authorList>
    </citation>
    <scope>NUCLEOTIDE SEQUENCE</scope>
    <source>
        <strain evidence="9">ChiBcec15-1070</strain>
    </source>
</reference>
<keyword evidence="5 7" id="KW-0472">Membrane</keyword>
<dbReference type="InterPro" id="IPR002898">
    <property type="entry name" value="MotA_ExbB_proton_chnl"/>
</dbReference>
<evidence type="ECO:0000259" key="8">
    <source>
        <dbReference type="Pfam" id="PF01618"/>
    </source>
</evidence>
<dbReference type="Pfam" id="PF01618">
    <property type="entry name" value="MotA_ExbB"/>
    <property type="match status" value="1"/>
</dbReference>
<evidence type="ECO:0000313" key="10">
    <source>
        <dbReference type="Proteomes" id="UP000823926"/>
    </source>
</evidence>
<accession>A0A9D1TXW9</accession>
<evidence type="ECO:0000256" key="4">
    <source>
        <dbReference type="ARBA" id="ARBA00022989"/>
    </source>
</evidence>
<feature type="domain" description="MotA/TolQ/ExbB proton channel" evidence="8">
    <location>
        <begin position="85"/>
        <end position="206"/>
    </location>
</feature>
<dbReference type="AlphaFoldDB" id="A0A9D1TXW9"/>
<dbReference type="Proteomes" id="UP000823926">
    <property type="component" value="Unassembled WGS sequence"/>
</dbReference>
<reference evidence="9" key="2">
    <citation type="submission" date="2021-04" db="EMBL/GenBank/DDBJ databases">
        <authorList>
            <person name="Gilroy R."/>
        </authorList>
    </citation>
    <scope>NUCLEOTIDE SEQUENCE</scope>
    <source>
        <strain evidence="9">ChiBcec15-1070</strain>
    </source>
</reference>
<evidence type="ECO:0000256" key="2">
    <source>
        <dbReference type="ARBA" id="ARBA00022475"/>
    </source>
</evidence>
<dbReference type="GO" id="GO:0017038">
    <property type="term" value="P:protein import"/>
    <property type="evidence" value="ECO:0007669"/>
    <property type="project" value="TreeGrafter"/>
</dbReference>
<feature type="transmembrane region" description="Helical" evidence="7">
    <location>
        <begin position="171"/>
        <end position="195"/>
    </location>
</feature>
<keyword evidence="2" id="KW-1003">Cell membrane</keyword>
<comment type="subcellular location">
    <subcellularLocation>
        <location evidence="1">Cell membrane</location>
        <topology evidence="1">Multi-pass membrane protein</topology>
    </subcellularLocation>
    <subcellularLocation>
        <location evidence="6">Membrane</location>
        <topology evidence="6">Multi-pass membrane protein</topology>
    </subcellularLocation>
</comment>
<keyword evidence="3 7" id="KW-0812">Transmembrane</keyword>
<sequence>MMFLQVAQEAAKPETIGLGSLILAGGWLMIPLALLSAVTIFIFFERFWMIRQASVKMDPGFMTKVRDLINEGKIDQAIQYCRARRSPVARMIEKGIMNLGRSKADIQAAIENVANLEVSRLESGLPFLATTAGGAPMIGFLGTVLGMVQAFMDMAAAGGSVDLSILASGMYTAMITTVGGLVVGIPAYFGYNFLVARIEKLVFQMEANTIAFMDIVTAKENPTFGNNLNIR</sequence>
<comment type="caution">
    <text evidence="9">The sequence shown here is derived from an EMBL/GenBank/DDBJ whole genome shotgun (WGS) entry which is preliminary data.</text>
</comment>
<organism evidence="9 10">
    <name type="scientific">Candidatus Rikenella faecigallinarum</name>
    <dbReference type="NCBI Taxonomy" id="2838745"/>
    <lineage>
        <taxon>Bacteria</taxon>
        <taxon>Pseudomonadati</taxon>
        <taxon>Bacteroidota</taxon>
        <taxon>Bacteroidia</taxon>
        <taxon>Bacteroidales</taxon>
        <taxon>Rikenellaceae</taxon>
        <taxon>Rikenella</taxon>
    </lineage>
</organism>
<evidence type="ECO:0000256" key="1">
    <source>
        <dbReference type="ARBA" id="ARBA00004651"/>
    </source>
</evidence>
<dbReference type="EMBL" id="DXHL01000021">
    <property type="protein sequence ID" value="HIW10756.1"/>
    <property type="molecule type" value="Genomic_DNA"/>
</dbReference>
<evidence type="ECO:0000256" key="7">
    <source>
        <dbReference type="SAM" id="Phobius"/>
    </source>
</evidence>
<evidence type="ECO:0000256" key="3">
    <source>
        <dbReference type="ARBA" id="ARBA00022692"/>
    </source>
</evidence>
<dbReference type="InterPro" id="IPR050790">
    <property type="entry name" value="ExbB/TolQ_transport"/>
</dbReference>
<keyword evidence="4 7" id="KW-1133">Transmembrane helix</keyword>
<keyword evidence="6" id="KW-0653">Protein transport</keyword>